<dbReference type="EMBL" id="ASGP02000008">
    <property type="protein sequence ID" value="KAH9493686.1"/>
    <property type="molecule type" value="Genomic_DNA"/>
</dbReference>
<proteinExistence type="inferred from homology"/>
<evidence type="ECO:0000256" key="1">
    <source>
        <dbReference type="ARBA" id="ARBA00006484"/>
    </source>
</evidence>
<comment type="similarity">
    <text evidence="1">Belongs to the short-chain dehydrogenases/reductases (SDR) family.</text>
</comment>
<dbReference type="InterPro" id="IPR051019">
    <property type="entry name" value="VLCFA-Steroid_DH"/>
</dbReference>
<dbReference type="SUPFAM" id="SSF51735">
    <property type="entry name" value="NAD(P)-binding Rossmann-fold domains"/>
    <property type="match status" value="1"/>
</dbReference>
<gene>
    <name evidence="4" type="ORF">DERF_014423</name>
</gene>
<evidence type="ECO:0000313" key="5">
    <source>
        <dbReference type="Proteomes" id="UP000790347"/>
    </source>
</evidence>
<name>A0A922HHX6_DERFA</name>
<accession>A0A922HHX6</accession>
<dbReference type="GO" id="GO:0016491">
    <property type="term" value="F:oxidoreductase activity"/>
    <property type="evidence" value="ECO:0007669"/>
    <property type="project" value="UniProtKB-KW"/>
</dbReference>
<protein>
    <submittedName>
        <fullName evidence="4">Uncharacterized protein</fullName>
    </submittedName>
</protein>
<comment type="caution">
    <text evidence="4">The sequence shown here is derived from an EMBL/GenBank/DDBJ whole genome shotgun (WGS) entry which is preliminary data.</text>
</comment>
<dbReference type="InterPro" id="IPR002347">
    <property type="entry name" value="SDR_fam"/>
</dbReference>
<dbReference type="InterPro" id="IPR036291">
    <property type="entry name" value="NAD(P)-bd_dom_sf"/>
</dbReference>
<dbReference type="Pfam" id="PF00106">
    <property type="entry name" value="adh_short"/>
    <property type="match status" value="1"/>
</dbReference>
<evidence type="ECO:0000256" key="3">
    <source>
        <dbReference type="SAM" id="Phobius"/>
    </source>
</evidence>
<dbReference type="PANTHER" id="PTHR43899:SF13">
    <property type="entry name" value="RH59310P"/>
    <property type="match status" value="1"/>
</dbReference>
<feature type="transmembrane region" description="Helical" evidence="3">
    <location>
        <begin position="6"/>
        <end position="31"/>
    </location>
</feature>
<dbReference type="AlphaFoldDB" id="A0A922HHX6"/>
<keyword evidence="3" id="KW-0472">Membrane</keyword>
<dbReference type="GO" id="GO:0005783">
    <property type="term" value="C:endoplasmic reticulum"/>
    <property type="evidence" value="ECO:0007669"/>
    <property type="project" value="TreeGrafter"/>
</dbReference>
<dbReference type="PANTHER" id="PTHR43899">
    <property type="entry name" value="RH59310P"/>
    <property type="match status" value="1"/>
</dbReference>
<keyword evidence="3" id="KW-1133">Transmembrane helix</keyword>
<sequence length="264" mass="30393">MYVSMIFLSITIGTTIAIIILRTTMIIWNYWNRKQFKWETNNGRYWALITGQIVDGGVGYEFARQLALKGYNLMIISGDPAAQLQEKKQLIQRECPFVQIRIMIVDFRRSNIWDNIQLVLPSMVMNRNGLIINITSITSLHNGPAISYGSTKFEKFKYFQSFIAYYSRGLHQECLANNVLIYTLTPGSMSTSLMEMKPILMLPSARRYVQGALCTINWDTTENFGYLPRFLTATILYCIETLSEWQPIGLNKNLIECFCCCCSK</sequence>
<dbReference type="Proteomes" id="UP000790347">
    <property type="component" value="Unassembled WGS sequence"/>
</dbReference>
<reference evidence="4" key="2">
    <citation type="journal article" date="2022" name="Res Sq">
        <title>Comparative Genomics Reveals Insights into the Divergent Evolution of Astigmatic Mites and Household Pest Adaptations.</title>
        <authorList>
            <person name="Xiong Q."/>
            <person name="Wan A.T.-Y."/>
            <person name="Liu X.-Y."/>
            <person name="Fung C.S.-H."/>
            <person name="Xiao X."/>
            <person name="Malainual N."/>
            <person name="Hou J."/>
            <person name="Wang L."/>
            <person name="Wang M."/>
            <person name="Yang K."/>
            <person name="Cui Y."/>
            <person name="Leung E."/>
            <person name="Nong W."/>
            <person name="Shin S.-K."/>
            <person name="Au S."/>
            <person name="Jeong K.Y."/>
            <person name="Chew F.T."/>
            <person name="Hui J."/>
            <person name="Leung T.F."/>
            <person name="Tungtrongchitr A."/>
            <person name="Zhong N."/>
            <person name="Liu Z."/>
            <person name="Tsui S."/>
        </authorList>
    </citation>
    <scope>NUCLEOTIDE SEQUENCE</scope>
    <source>
        <strain evidence="4">Derf</strain>
        <tissue evidence="4">Whole organism</tissue>
    </source>
</reference>
<evidence type="ECO:0000313" key="4">
    <source>
        <dbReference type="EMBL" id="KAH9493686.1"/>
    </source>
</evidence>
<evidence type="ECO:0000256" key="2">
    <source>
        <dbReference type="ARBA" id="ARBA00023002"/>
    </source>
</evidence>
<keyword evidence="2" id="KW-0560">Oxidoreductase</keyword>
<keyword evidence="5" id="KW-1185">Reference proteome</keyword>
<organism evidence="4 5">
    <name type="scientific">Dermatophagoides farinae</name>
    <name type="common">American house dust mite</name>
    <dbReference type="NCBI Taxonomy" id="6954"/>
    <lineage>
        <taxon>Eukaryota</taxon>
        <taxon>Metazoa</taxon>
        <taxon>Ecdysozoa</taxon>
        <taxon>Arthropoda</taxon>
        <taxon>Chelicerata</taxon>
        <taxon>Arachnida</taxon>
        <taxon>Acari</taxon>
        <taxon>Acariformes</taxon>
        <taxon>Sarcoptiformes</taxon>
        <taxon>Astigmata</taxon>
        <taxon>Psoroptidia</taxon>
        <taxon>Analgoidea</taxon>
        <taxon>Pyroglyphidae</taxon>
        <taxon>Dermatophagoidinae</taxon>
        <taxon>Dermatophagoides</taxon>
    </lineage>
</organism>
<keyword evidence="3" id="KW-0812">Transmembrane</keyword>
<reference evidence="4" key="1">
    <citation type="submission" date="2013-05" db="EMBL/GenBank/DDBJ databases">
        <authorList>
            <person name="Yim A.K.Y."/>
            <person name="Chan T.F."/>
            <person name="Ji K.M."/>
            <person name="Liu X.Y."/>
            <person name="Zhou J.W."/>
            <person name="Li R.Q."/>
            <person name="Yang K.Y."/>
            <person name="Li J."/>
            <person name="Li M."/>
            <person name="Law P.T.W."/>
            <person name="Wu Y.L."/>
            <person name="Cai Z.L."/>
            <person name="Qin H."/>
            <person name="Bao Y."/>
            <person name="Leung R.K.K."/>
            <person name="Ng P.K.S."/>
            <person name="Zou J."/>
            <person name="Zhong X.J."/>
            <person name="Ran P.X."/>
            <person name="Zhong N.S."/>
            <person name="Liu Z.G."/>
            <person name="Tsui S.K.W."/>
        </authorList>
    </citation>
    <scope>NUCLEOTIDE SEQUENCE</scope>
    <source>
        <strain evidence="4">Derf</strain>
        <tissue evidence="4">Whole organism</tissue>
    </source>
</reference>
<dbReference type="Gene3D" id="3.40.50.720">
    <property type="entry name" value="NAD(P)-binding Rossmann-like Domain"/>
    <property type="match status" value="1"/>
</dbReference>